<gene>
    <name evidence="2" type="ORF">DLJ82_5721</name>
</gene>
<dbReference type="InterPro" id="IPR051044">
    <property type="entry name" value="MAG_DAG_Lipase"/>
</dbReference>
<evidence type="ECO:0000259" key="1">
    <source>
        <dbReference type="Pfam" id="PF12146"/>
    </source>
</evidence>
<evidence type="ECO:0000313" key="2">
    <source>
        <dbReference type="EMBL" id="AXA43282.1"/>
    </source>
</evidence>
<dbReference type="Pfam" id="PF12146">
    <property type="entry name" value="Hydrolase_4"/>
    <property type="match status" value="1"/>
</dbReference>
<sequence>MRTFRQKSFLIELFLGLRALALISFAIAVLAVLVNGSAQARENELANIYESKIVEFWNKHGQRRDFAGRHGVRIAAMAFSQSVGKNGIVISSGYGESFFKYREIVYDLWQEGYQVYILDHRGQGFSERLIRPNKAQELDPRAVKRVHDLGYVENFDHFVDDLKTFVEKEAKPANERLFLLAHSMGGAIASLYLEKFSADFAAAALSSPMHQPDLSPIPNKACWLLKLGPSKSYVWGRGPYASRGFNADRDLTSSRIRYDILKRGELDRHPQAQLGGPSFNWAYEGCMAANRSIRDAGRISVDVLLFQAGDDRVVKAYGQQKFCDTMNAARSGSCSLRIMKGARHELLIEQDVHRSLVLEEMLSFFKRKHGVGQRTN</sequence>
<keyword evidence="2" id="KW-0378">Hydrolase</keyword>
<feature type="domain" description="Serine aminopeptidase S33" evidence="1">
    <location>
        <begin position="88"/>
        <end position="351"/>
    </location>
</feature>
<protein>
    <submittedName>
        <fullName evidence="2">Alpha/beta hydrolase family protein</fullName>
    </submittedName>
</protein>
<dbReference type="Proteomes" id="UP000251166">
    <property type="component" value="Plasmid unnamed1"/>
</dbReference>
<accession>A0A2Z4YS96</accession>
<dbReference type="EMBL" id="CP030761">
    <property type="protein sequence ID" value="AXA43282.1"/>
    <property type="molecule type" value="Genomic_DNA"/>
</dbReference>
<evidence type="ECO:0000313" key="3">
    <source>
        <dbReference type="Proteomes" id="UP000251166"/>
    </source>
</evidence>
<dbReference type="InterPro" id="IPR029058">
    <property type="entry name" value="AB_hydrolase_fold"/>
</dbReference>
<proteinExistence type="predicted"/>
<reference evidence="2 3" key="1">
    <citation type="submission" date="2018-07" db="EMBL/GenBank/DDBJ databases">
        <title>Rhizobium leguminosarum strain:ATCC 14479 Genome sequencing and assembly.</title>
        <authorList>
            <person name="Chakraborty R."/>
        </authorList>
    </citation>
    <scope>NUCLEOTIDE SEQUENCE [LARGE SCALE GENOMIC DNA]</scope>
    <source>
        <strain evidence="2 3">ATCC 14479</strain>
        <plasmid evidence="3">Plasmid unnamed1</plasmid>
    </source>
</reference>
<dbReference type="AlphaFoldDB" id="A0A2Z4YS96"/>
<keyword evidence="2" id="KW-0614">Plasmid</keyword>
<name>A0A2Z4YS96_RHILE</name>
<dbReference type="PANTHER" id="PTHR11614">
    <property type="entry name" value="PHOSPHOLIPASE-RELATED"/>
    <property type="match status" value="1"/>
</dbReference>
<dbReference type="InterPro" id="IPR022742">
    <property type="entry name" value="Hydrolase_4"/>
</dbReference>
<dbReference type="SUPFAM" id="SSF53474">
    <property type="entry name" value="alpha/beta-Hydrolases"/>
    <property type="match status" value="1"/>
</dbReference>
<dbReference type="Gene3D" id="3.40.50.1820">
    <property type="entry name" value="alpha/beta hydrolase"/>
    <property type="match status" value="1"/>
</dbReference>
<geneLocation type="plasmid" evidence="2 3">
    <name>unnamed1</name>
</geneLocation>
<dbReference type="GO" id="GO:0016787">
    <property type="term" value="F:hydrolase activity"/>
    <property type="evidence" value="ECO:0007669"/>
    <property type="project" value="UniProtKB-KW"/>
</dbReference>
<organism evidence="2 3">
    <name type="scientific">Rhizobium leguminosarum</name>
    <dbReference type="NCBI Taxonomy" id="384"/>
    <lineage>
        <taxon>Bacteria</taxon>
        <taxon>Pseudomonadati</taxon>
        <taxon>Pseudomonadota</taxon>
        <taxon>Alphaproteobacteria</taxon>
        <taxon>Hyphomicrobiales</taxon>
        <taxon>Rhizobiaceae</taxon>
        <taxon>Rhizobium/Agrobacterium group</taxon>
        <taxon>Rhizobium</taxon>
    </lineage>
</organism>
<dbReference type="RefSeq" id="WP_162710357.1">
    <property type="nucleotide sequence ID" value="NZ_CP030761.1"/>
</dbReference>